<evidence type="ECO:0000313" key="1">
    <source>
        <dbReference type="EMBL" id="GET36944.1"/>
    </source>
</evidence>
<sequence>METKPVKMSDIRVPKRSELNEGKIRSIEKSPDSIERLLHSKTDPIALHKGKPPYEVYSGRHRVYVAAQKGIKVIPAVFT</sequence>
<name>A0AAV3X9A7_9CYAN</name>
<dbReference type="RefSeq" id="WP_226577562.1">
    <property type="nucleotide sequence ID" value="NZ_BLAY01000020.1"/>
</dbReference>
<dbReference type="InterPro" id="IPR036086">
    <property type="entry name" value="ParB/Sulfiredoxin_sf"/>
</dbReference>
<dbReference type="SUPFAM" id="SSF110849">
    <property type="entry name" value="ParB/Sulfiredoxin"/>
    <property type="match status" value="1"/>
</dbReference>
<dbReference type="EMBL" id="BLAY01000020">
    <property type="protein sequence ID" value="GET36944.1"/>
    <property type="molecule type" value="Genomic_DNA"/>
</dbReference>
<evidence type="ECO:0000313" key="2">
    <source>
        <dbReference type="Proteomes" id="UP001050975"/>
    </source>
</evidence>
<dbReference type="Proteomes" id="UP001050975">
    <property type="component" value="Unassembled WGS sequence"/>
</dbReference>
<evidence type="ECO:0008006" key="3">
    <source>
        <dbReference type="Google" id="ProtNLM"/>
    </source>
</evidence>
<gene>
    <name evidence="1" type="ORF">MiSe_16970</name>
</gene>
<dbReference type="AlphaFoldDB" id="A0AAV3X9A7"/>
<keyword evidence="2" id="KW-1185">Reference proteome</keyword>
<organism evidence="1 2">
    <name type="scientific">Microseira wollei NIES-4236</name>
    <dbReference type="NCBI Taxonomy" id="2530354"/>
    <lineage>
        <taxon>Bacteria</taxon>
        <taxon>Bacillati</taxon>
        <taxon>Cyanobacteriota</taxon>
        <taxon>Cyanophyceae</taxon>
        <taxon>Oscillatoriophycideae</taxon>
        <taxon>Aerosakkonematales</taxon>
        <taxon>Aerosakkonemataceae</taxon>
        <taxon>Microseira</taxon>
    </lineage>
</organism>
<proteinExistence type="predicted"/>
<accession>A0AAV3X9A7</accession>
<protein>
    <recommendedName>
        <fullName evidence="3">ParB/Sulfiredoxin domain-containing protein</fullName>
    </recommendedName>
</protein>
<comment type="caution">
    <text evidence="1">The sequence shown here is derived from an EMBL/GenBank/DDBJ whole genome shotgun (WGS) entry which is preliminary data.</text>
</comment>
<reference evidence="1" key="1">
    <citation type="submission" date="2019-10" db="EMBL/GenBank/DDBJ databases">
        <title>Draft genome sequece of Microseira wollei NIES-4236.</title>
        <authorList>
            <person name="Yamaguchi H."/>
            <person name="Suzuki S."/>
            <person name="Kawachi M."/>
        </authorList>
    </citation>
    <scope>NUCLEOTIDE SEQUENCE</scope>
    <source>
        <strain evidence="1">NIES-4236</strain>
    </source>
</reference>